<feature type="transmembrane region" description="Helical" evidence="5">
    <location>
        <begin position="21"/>
        <end position="42"/>
    </location>
</feature>
<evidence type="ECO:0000256" key="5">
    <source>
        <dbReference type="SAM" id="Phobius"/>
    </source>
</evidence>
<dbReference type="GO" id="GO:0000139">
    <property type="term" value="C:Golgi membrane"/>
    <property type="evidence" value="ECO:0007669"/>
    <property type="project" value="UniProtKB-SubCell"/>
</dbReference>
<protein>
    <recommendedName>
        <fullName evidence="6">Glycosyltransferase 61 catalytic domain-containing protein</fullName>
    </recommendedName>
</protein>
<reference evidence="7" key="1">
    <citation type="journal article" date="2022" name="Plant J.">
        <title>Strategies of tolerance reflected in two North American maple genomes.</title>
        <authorList>
            <person name="McEvoy S.L."/>
            <person name="Sezen U.U."/>
            <person name="Trouern-Trend A."/>
            <person name="McMahon S.M."/>
            <person name="Schaberg P.G."/>
            <person name="Yang J."/>
            <person name="Wegrzyn J.L."/>
            <person name="Swenson N.G."/>
        </authorList>
    </citation>
    <scope>NUCLEOTIDE SEQUENCE</scope>
    <source>
        <strain evidence="7">NS2018</strain>
    </source>
</reference>
<name>A0AA39VNX2_ACESA</name>
<evidence type="ECO:0000259" key="6">
    <source>
        <dbReference type="Pfam" id="PF04577"/>
    </source>
</evidence>
<gene>
    <name evidence="7" type="ORF">LWI29_017272</name>
</gene>
<dbReference type="PANTHER" id="PTHR20961">
    <property type="entry name" value="GLYCOSYLTRANSFERASE"/>
    <property type="match status" value="1"/>
</dbReference>
<keyword evidence="5" id="KW-0812">Transmembrane</keyword>
<comment type="caution">
    <text evidence="7">The sequence shown here is derived from an EMBL/GenBank/DDBJ whole genome shotgun (WGS) entry which is preliminary data.</text>
</comment>
<keyword evidence="4" id="KW-0325">Glycoprotein</keyword>
<dbReference type="PANTHER" id="PTHR20961:SF5">
    <property type="entry name" value="GLYCOSYLTRANSFERASE-RELATED"/>
    <property type="match status" value="1"/>
</dbReference>
<dbReference type="EMBL" id="JAUESC010000382">
    <property type="protein sequence ID" value="KAK0587097.1"/>
    <property type="molecule type" value="Genomic_DNA"/>
</dbReference>
<evidence type="ECO:0000256" key="3">
    <source>
        <dbReference type="ARBA" id="ARBA00022679"/>
    </source>
</evidence>
<evidence type="ECO:0000256" key="1">
    <source>
        <dbReference type="ARBA" id="ARBA00004323"/>
    </source>
</evidence>
<proteinExistence type="predicted"/>
<evidence type="ECO:0000256" key="4">
    <source>
        <dbReference type="ARBA" id="ARBA00023180"/>
    </source>
</evidence>
<keyword evidence="5" id="KW-0472">Membrane</keyword>
<keyword evidence="5" id="KW-1133">Transmembrane helix</keyword>
<keyword evidence="2" id="KW-0328">Glycosyltransferase</keyword>
<dbReference type="AlphaFoldDB" id="A0AA39VNX2"/>
<dbReference type="GO" id="GO:0016763">
    <property type="term" value="F:pentosyltransferase activity"/>
    <property type="evidence" value="ECO:0007669"/>
    <property type="project" value="UniProtKB-ARBA"/>
</dbReference>
<accession>A0AA39VNX2</accession>
<evidence type="ECO:0000256" key="2">
    <source>
        <dbReference type="ARBA" id="ARBA00022676"/>
    </source>
</evidence>
<comment type="subcellular location">
    <subcellularLocation>
        <location evidence="1">Golgi apparatus membrane</location>
        <topology evidence="1">Single-pass type II membrane protein</topology>
    </subcellularLocation>
</comment>
<dbReference type="Pfam" id="PF04577">
    <property type="entry name" value="Glyco_transf_61"/>
    <property type="match status" value="1"/>
</dbReference>
<organism evidence="7 8">
    <name type="scientific">Acer saccharum</name>
    <name type="common">Sugar maple</name>
    <dbReference type="NCBI Taxonomy" id="4024"/>
    <lineage>
        <taxon>Eukaryota</taxon>
        <taxon>Viridiplantae</taxon>
        <taxon>Streptophyta</taxon>
        <taxon>Embryophyta</taxon>
        <taxon>Tracheophyta</taxon>
        <taxon>Spermatophyta</taxon>
        <taxon>Magnoliopsida</taxon>
        <taxon>eudicotyledons</taxon>
        <taxon>Gunneridae</taxon>
        <taxon>Pentapetalae</taxon>
        <taxon>rosids</taxon>
        <taxon>malvids</taxon>
        <taxon>Sapindales</taxon>
        <taxon>Sapindaceae</taxon>
        <taxon>Hippocastanoideae</taxon>
        <taxon>Acereae</taxon>
        <taxon>Acer</taxon>
    </lineage>
</organism>
<evidence type="ECO:0000313" key="7">
    <source>
        <dbReference type="EMBL" id="KAK0587097.1"/>
    </source>
</evidence>
<evidence type="ECO:0000313" key="8">
    <source>
        <dbReference type="Proteomes" id="UP001168877"/>
    </source>
</evidence>
<dbReference type="InterPro" id="IPR049625">
    <property type="entry name" value="Glyco_transf_61_cat"/>
</dbReference>
<dbReference type="InterPro" id="IPR007657">
    <property type="entry name" value="Glycosyltransferase_61"/>
</dbReference>
<reference evidence="7" key="2">
    <citation type="submission" date="2023-06" db="EMBL/GenBank/DDBJ databases">
        <authorList>
            <person name="Swenson N.G."/>
            <person name="Wegrzyn J.L."/>
            <person name="Mcevoy S.L."/>
        </authorList>
    </citation>
    <scope>NUCLEOTIDE SEQUENCE</scope>
    <source>
        <strain evidence="7">NS2018</strain>
        <tissue evidence="7">Leaf</tissue>
    </source>
</reference>
<dbReference type="Proteomes" id="UP001168877">
    <property type="component" value="Unassembled WGS sequence"/>
</dbReference>
<sequence length="526" mass="60277">MMYDSILARSFSKHEQKKLRYGALLASLLIAFSFCFVFKPFLADLPALKLRLSMGVGLRMLMLDENSSSQKIYKEATINSKSHHDHDHDHTNLKNTSNTLQVVDDINISHKIVDNSSTFHQLIVKNTTNSHQLVIKELVAKKVKPICNIMKRTDFCEIDDEDIRIDGSSATVFIASSSPQDISAENQSWTIRPYARKGDQAAMNRVREWSVKSVNDPKKFPQCTQNHSIPVVLFSNGGYAGNHFHDFTDIVIPLFLTSRQFNGEVQFLITNKQSWWIKKFRKVVKNLSKYDPVDIDKEKGVHCFTSGIIGLKRHDKELNIDPSLSSYSMKDFRQFLRSSYSLKKDTAIKIRDGEKKRPPRLLIITRKRSRTFTNTAKIVQMARQMGFKVVVAEADMNVSKFAEIVNSCDVLLGVHGAGLTNIVFMPENAVFIQVVPFGGVEWLAKTDFEEPSKDMNLRYLEYKIKMEESSLIQQYPVDHQVLRDPASIGKQGWYAFRSVYMDKQNVELHLNTFRPTFLKALELLHQ</sequence>
<feature type="domain" description="Glycosyltransferase 61 catalytic" evidence="6">
    <location>
        <begin position="336"/>
        <end position="432"/>
    </location>
</feature>
<keyword evidence="3" id="KW-0808">Transferase</keyword>
<keyword evidence="8" id="KW-1185">Reference proteome</keyword>